<accession>F0Q3J2</accession>
<feature type="transmembrane region" description="Helical" evidence="1">
    <location>
        <begin position="68"/>
        <end position="90"/>
    </location>
</feature>
<organism evidence="2 3">
    <name type="scientific">Paracidovorax avenae (strain ATCC 19860 / DSM 7227 / CCUG 15838 / JCM 20985 / LMG 2117 / NCPPB 1011)</name>
    <name type="common">Acidovorax avenae</name>
    <dbReference type="NCBI Taxonomy" id="643561"/>
    <lineage>
        <taxon>Bacteria</taxon>
        <taxon>Pseudomonadati</taxon>
        <taxon>Pseudomonadota</taxon>
        <taxon>Betaproteobacteria</taxon>
        <taxon>Burkholderiales</taxon>
        <taxon>Comamonadaceae</taxon>
        <taxon>Paracidovorax</taxon>
    </lineage>
</organism>
<dbReference type="Proteomes" id="UP000002482">
    <property type="component" value="Chromosome"/>
</dbReference>
<sequence>MPAGRTRPGQRAGGSNWRRVRTPGRTLEASLLSRYQLRVHGWCIGAFMMAFMWAVSHTQMVLGVESLAVRYLATLGAGYVAYLLVLRLWAARLVRLPARSARNRSEEDVDASSGVDVLDVADALYDAGDLAARAVRSAGGRSPTLPQSGGGDFAGAGADGHFGDALGDMAGNALGAAAEADEGAVVVVPVVAIFLIGAAVLFGAGALALLYFGFDVLLAVAVELAFSYATARAAMGVERAGWLAAAVRLTWKPLLGALLCAVVLGAALDRLLPEARSLPQAVRMLQGGHR</sequence>
<feature type="transmembrane region" description="Helical" evidence="1">
    <location>
        <begin position="208"/>
        <end position="229"/>
    </location>
</feature>
<gene>
    <name evidence="2" type="ordered locus">Acav_0311</name>
</gene>
<keyword evidence="1" id="KW-0812">Transmembrane</keyword>
<feature type="transmembrane region" description="Helical" evidence="1">
    <location>
        <begin position="249"/>
        <end position="268"/>
    </location>
</feature>
<dbReference type="KEGG" id="aaa:Acav_0311"/>
<name>F0Q3J2_PARA1</name>
<keyword evidence="3" id="KW-1185">Reference proteome</keyword>
<dbReference type="AlphaFoldDB" id="F0Q3J2"/>
<proteinExistence type="predicted"/>
<feature type="transmembrane region" description="Helical" evidence="1">
    <location>
        <begin position="184"/>
        <end position="202"/>
    </location>
</feature>
<keyword evidence="1" id="KW-0472">Membrane</keyword>
<evidence type="ECO:0000256" key="1">
    <source>
        <dbReference type="SAM" id="Phobius"/>
    </source>
</evidence>
<dbReference type="HOGENOM" id="CLU_1014607_0_0_4"/>
<keyword evidence="1" id="KW-1133">Transmembrane helix</keyword>
<dbReference type="GeneID" id="34236682"/>
<evidence type="ECO:0000313" key="3">
    <source>
        <dbReference type="Proteomes" id="UP000002482"/>
    </source>
</evidence>
<reference evidence="2" key="1">
    <citation type="submission" date="2011-02" db="EMBL/GenBank/DDBJ databases">
        <title>Complete sequence of Acidovorax avenae subsp. avenae ATCC 19860.</title>
        <authorList>
            <consortium name="US DOE Joint Genome Institute"/>
            <person name="Lucas S."/>
            <person name="Copeland A."/>
            <person name="Lapidus A."/>
            <person name="Cheng J.-F."/>
            <person name="Goodwin L."/>
            <person name="Pitluck S."/>
            <person name="Chertkov O."/>
            <person name="Held B."/>
            <person name="Detter J.C."/>
            <person name="Han C."/>
            <person name="Tapia R."/>
            <person name="Land M."/>
            <person name="Hauser L."/>
            <person name="Kyrpides N."/>
            <person name="Ivanova N."/>
            <person name="Ovchinnikova G."/>
            <person name="Pagani I."/>
            <person name="Gordon S."/>
            <person name="Woyke T."/>
        </authorList>
    </citation>
    <scope>NUCLEOTIDE SEQUENCE</scope>
    <source>
        <strain evidence="2">ATCC 19860</strain>
    </source>
</reference>
<dbReference type="RefSeq" id="WP_013592819.1">
    <property type="nucleotide sequence ID" value="NC_015138.1"/>
</dbReference>
<evidence type="ECO:0000313" key="2">
    <source>
        <dbReference type="EMBL" id="ADX44234.1"/>
    </source>
</evidence>
<dbReference type="OrthoDB" id="8797195at2"/>
<feature type="transmembrane region" description="Helical" evidence="1">
    <location>
        <begin position="39"/>
        <end position="56"/>
    </location>
</feature>
<dbReference type="EMBL" id="CP002521">
    <property type="protein sequence ID" value="ADX44234.1"/>
    <property type="molecule type" value="Genomic_DNA"/>
</dbReference>
<protein>
    <submittedName>
        <fullName evidence="2">Uncharacterized protein</fullName>
    </submittedName>
</protein>